<dbReference type="AlphaFoldDB" id="A0A5J4YZ23"/>
<dbReference type="Pfam" id="PF07534">
    <property type="entry name" value="TLD"/>
    <property type="match status" value="1"/>
</dbReference>
<evidence type="ECO:0000256" key="6">
    <source>
        <dbReference type="SAM" id="MobiDB-lite"/>
    </source>
</evidence>
<evidence type="ECO:0000259" key="7">
    <source>
        <dbReference type="PROSITE" id="PS51886"/>
    </source>
</evidence>
<dbReference type="GO" id="GO:0005739">
    <property type="term" value="C:mitochondrion"/>
    <property type="evidence" value="ECO:0007669"/>
    <property type="project" value="UniProtKB-SubCell"/>
</dbReference>
<evidence type="ECO:0000313" key="8">
    <source>
        <dbReference type="EMBL" id="KAA8496566.1"/>
    </source>
</evidence>
<dbReference type="EMBL" id="VRMN01000002">
    <property type="protein sequence ID" value="KAA8496566.1"/>
    <property type="molecule type" value="Genomic_DNA"/>
</dbReference>
<feature type="region of interest" description="Disordered" evidence="6">
    <location>
        <begin position="400"/>
        <end position="426"/>
    </location>
</feature>
<comment type="similarity">
    <text evidence="2">Belongs to the OXR1 family.</text>
</comment>
<keyword evidence="9" id="KW-1185">Reference proteome</keyword>
<comment type="subcellular location">
    <subcellularLocation>
        <location evidence="1">Mitochondrion</location>
    </subcellularLocation>
</comment>
<evidence type="ECO:0000256" key="2">
    <source>
        <dbReference type="ARBA" id="ARBA00009540"/>
    </source>
</evidence>
<feature type="region of interest" description="Disordered" evidence="6">
    <location>
        <begin position="307"/>
        <end position="326"/>
    </location>
</feature>
<dbReference type="PANTHER" id="PTHR23354:SF62">
    <property type="entry name" value="MUSTARD, ISOFORM V"/>
    <property type="match status" value="1"/>
</dbReference>
<name>A0A5J4YZ23_PORPP</name>
<dbReference type="SMART" id="SM00584">
    <property type="entry name" value="TLDc"/>
    <property type="match status" value="1"/>
</dbReference>
<gene>
    <name evidence="8" type="ORF">FVE85_0295</name>
</gene>
<feature type="coiled-coil region" evidence="5">
    <location>
        <begin position="33"/>
        <end position="130"/>
    </location>
</feature>
<reference evidence="9" key="1">
    <citation type="journal article" date="2019" name="Nat. Commun.">
        <title>Expansion of phycobilisome linker gene families in mesophilic red algae.</title>
        <authorList>
            <person name="Lee J."/>
            <person name="Kim D."/>
            <person name="Bhattacharya D."/>
            <person name="Yoon H.S."/>
        </authorList>
    </citation>
    <scope>NUCLEOTIDE SEQUENCE [LARGE SCALE GENOMIC DNA]</scope>
    <source>
        <strain evidence="9">CCMP 1328</strain>
    </source>
</reference>
<evidence type="ECO:0000256" key="5">
    <source>
        <dbReference type="SAM" id="Coils"/>
    </source>
</evidence>
<accession>A0A5J4YZ23</accession>
<keyword evidence="5" id="KW-0175">Coiled coil</keyword>
<proteinExistence type="inferred from homology"/>
<dbReference type="InterPro" id="IPR006571">
    <property type="entry name" value="TLDc_dom"/>
</dbReference>
<evidence type="ECO:0000256" key="3">
    <source>
        <dbReference type="ARBA" id="ARBA00023128"/>
    </source>
</evidence>
<keyword evidence="3" id="KW-0496">Mitochondrion</keyword>
<evidence type="ECO:0000256" key="1">
    <source>
        <dbReference type="ARBA" id="ARBA00004173"/>
    </source>
</evidence>
<evidence type="ECO:0000256" key="4">
    <source>
        <dbReference type="ARBA" id="ARBA00040604"/>
    </source>
</evidence>
<comment type="caution">
    <text evidence="8">The sequence shown here is derived from an EMBL/GenBank/DDBJ whole genome shotgun (WGS) entry which is preliminary data.</text>
</comment>
<dbReference type="PROSITE" id="PS51886">
    <property type="entry name" value="TLDC"/>
    <property type="match status" value="1"/>
</dbReference>
<dbReference type="Proteomes" id="UP000324585">
    <property type="component" value="Unassembled WGS sequence"/>
</dbReference>
<sequence>MILVCCGAEWVWRKGGWSYKSVMEAQSDGNALVAEREVKRGGLEQELESARAELNMLVGQLRELAADEPHGVHPQRHVRGTLGADEVEAESLQVQLETARNSYEHTKLERDILEAELCELKQRIQNLSKRPTPGDVRRAPAVAAVNSDSLDTNLRVHSTLDRKDCAVLIDGQYRSGYLYLAGRSKLVFQPHKPASSPVMGRIELDVEKDSFKLNPVLGDLSSKDGQLWTQCGSLMAHLVVDREKAPPLDFFGFRHSLDQVHAYLRAGMEESHKADASPGEAAFPASGRVEALKSSAFGPAPLHSLSQKVEEEKDAEQGLPRTGSQTPVVRRIPMDDFAELHVAAPTNQTSHKSVDHVTHGFGASLVERIRASVIRSTGGESWLQKAPQEEAPMGKVEVSIKGQDGKSVKDATEDGEDPAEASHATDSVTVRMPMLSSASHVLRPCHFAVLRDAVPARFHESDFRLLYSTHDHGISLQTLYARAKRYSPTIVAIRDSEGAVFGCYASTEWRVESKYYGTGESFVFRTSREDADQLEIYKWTRSNSYFQYSGPDHIGMGGGGNYAFHLKSDLYDGVAGPCDTFGSPCLASAEEFTCLILEVWGFETRRVSRAPD</sequence>
<organism evidence="8 9">
    <name type="scientific">Porphyridium purpureum</name>
    <name type="common">Red alga</name>
    <name type="synonym">Porphyridium cruentum</name>
    <dbReference type="NCBI Taxonomy" id="35688"/>
    <lineage>
        <taxon>Eukaryota</taxon>
        <taxon>Rhodophyta</taxon>
        <taxon>Bangiophyceae</taxon>
        <taxon>Porphyridiales</taxon>
        <taxon>Porphyridiaceae</taxon>
        <taxon>Porphyridium</taxon>
    </lineage>
</organism>
<feature type="domain" description="TLDc" evidence="7">
    <location>
        <begin position="440"/>
        <end position="603"/>
    </location>
</feature>
<dbReference type="PANTHER" id="PTHR23354">
    <property type="entry name" value="NUCLEOLAR PROTEIN 7/ESTROGEN RECEPTOR COACTIVATOR-RELATED"/>
    <property type="match status" value="1"/>
</dbReference>
<evidence type="ECO:0000313" key="9">
    <source>
        <dbReference type="Proteomes" id="UP000324585"/>
    </source>
</evidence>
<protein>
    <recommendedName>
        <fullName evidence="4">Oxidation resistance protein 1</fullName>
    </recommendedName>
</protein>
<dbReference type="OrthoDB" id="26679at2759"/>
<feature type="compositionally biased region" description="Basic and acidic residues" evidence="6">
    <location>
        <begin position="403"/>
        <end position="412"/>
    </location>
</feature>